<dbReference type="Gene3D" id="2.130.10.10">
    <property type="entry name" value="YVTN repeat-like/Quinoprotein amine dehydrogenase"/>
    <property type="match status" value="1"/>
</dbReference>
<dbReference type="InterPro" id="IPR036278">
    <property type="entry name" value="Sialidase_sf"/>
</dbReference>
<evidence type="ECO:0008006" key="2">
    <source>
        <dbReference type="Google" id="ProtNLM"/>
    </source>
</evidence>
<dbReference type="SUPFAM" id="SSF50939">
    <property type="entry name" value="Sialidases"/>
    <property type="match status" value="1"/>
</dbReference>
<accession>X1SLM6</accession>
<proteinExistence type="predicted"/>
<dbReference type="AlphaFoldDB" id="X1SLM6"/>
<feature type="non-terminal residue" evidence="1">
    <location>
        <position position="1"/>
    </location>
</feature>
<organism evidence="1">
    <name type="scientific">marine sediment metagenome</name>
    <dbReference type="NCBI Taxonomy" id="412755"/>
    <lineage>
        <taxon>unclassified sequences</taxon>
        <taxon>metagenomes</taxon>
        <taxon>ecological metagenomes</taxon>
    </lineage>
</organism>
<protein>
    <recommendedName>
        <fullName evidence="2">Glycosyl hydrolase</fullName>
    </recommendedName>
</protein>
<sequence length="208" mass="23579">SAFWEDDTNPDLLFLGNDQGVYFTLNGGTSWIPLKNNMPPVPVKDILVHPKARDLIVGTYGRGVYVADIFPFLELSEDLLEKEVHLFDIEPKPQRNYSQQALWGNHGPFADNLYRTPNEGNGLHIYYYLKKALKDPVRITVWDSNGEELEELEGDHSAGIHKVVWNTVEADPGDYSVTLQSGNISLEKPAIVKDRWLWPAGNKANKYQ</sequence>
<dbReference type="InterPro" id="IPR015943">
    <property type="entry name" value="WD40/YVTN_repeat-like_dom_sf"/>
</dbReference>
<name>X1SLM6_9ZZZZ</name>
<gene>
    <name evidence="1" type="ORF">S12H4_28982</name>
</gene>
<dbReference type="EMBL" id="BARW01016678">
    <property type="protein sequence ID" value="GAI93863.1"/>
    <property type="molecule type" value="Genomic_DNA"/>
</dbReference>
<evidence type="ECO:0000313" key="1">
    <source>
        <dbReference type="EMBL" id="GAI93863.1"/>
    </source>
</evidence>
<reference evidence="1" key="1">
    <citation type="journal article" date="2014" name="Front. Microbiol.">
        <title>High frequency of phylogenetically diverse reductive dehalogenase-homologous genes in deep subseafloor sedimentary metagenomes.</title>
        <authorList>
            <person name="Kawai M."/>
            <person name="Futagami T."/>
            <person name="Toyoda A."/>
            <person name="Takaki Y."/>
            <person name="Nishi S."/>
            <person name="Hori S."/>
            <person name="Arai W."/>
            <person name="Tsubouchi T."/>
            <person name="Morono Y."/>
            <person name="Uchiyama I."/>
            <person name="Ito T."/>
            <person name="Fujiyama A."/>
            <person name="Inagaki F."/>
            <person name="Takami H."/>
        </authorList>
    </citation>
    <scope>NUCLEOTIDE SEQUENCE</scope>
    <source>
        <strain evidence="1">Expedition CK06-06</strain>
    </source>
</reference>
<comment type="caution">
    <text evidence="1">The sequence shown here is derived from an EMBL/GenBank/DDBJ whole genome shotgun (WGS) entry which is preliminary data.</text>
</comment>